<feature type="signal peptide" evidence="1">
    <location>
        <begin position="1"/>
        <end position="23"/>
    </location>
</feature>
<proteinExistence type="predicted"/>
<gene>
    <name evidence="2" type="ORF">AVDCRST_MAG59-990</name>
</gene>
<dbReference type="AlphaFoldDB" id="A0A6J4U7Y6"/>
<dbReference type="EMBL" id="CADCWF010000056">
    <property type="protein sequence ID" value="CAA9542830.1"/>
    <property type="molecule type" value="Genomic_DNA"/>
</dbReference>
<sequence length="230" mass="23903">MLCRLYAALVLILVAGSVAFGRAAPVTAQDATPTAGTPARTDVRYVLPFTPEGLNPGLTVTATEEGICGFSSIVALDRPDAWDCLGANNEIYDPCFENPFLARDGLGEVACLDSPFTTDVIVLTLTQPLVREKDAPAIEPTGGPGSGQGAAGAALAPWDLPWALELANGDRCTLLHGTLTRMAGQVAHYGCADGGIVLGETDRSQPVWTVTYLAASEVASTLVEVTAAWS</sequence>
<protein>
    <submittedName>
        <fullName evidence="2">Uncharacterized protein</fullName>
    </submittedName>
</protein>
<feature type="chain" id="PRO_5026945942" evidence="1">
    <location>
        <begin position="24"/>
        <end position="230"/>
    </location>
</feature>
<accession>A0A6J4U7Y6</accession>
<evidence type="ECO:0000256" key="1">
    <source>
        <dbReference type="SAM" id="SignalP"/>
    </source>
</evidence>
<organism evidence="2">
    <name type="scientific">uncultured Thermomicrobiales bacterium</name>
    <dbReference type="NCBI Taxonomy" id="1645740"/>
    <lineage>
        <taxon>Bacteria</taxon>
        <taxon>Pseudomonadati</taxon>
        <taxon>Thermomicrobiota</taxon>
        <taxon>Thermomicrobia</taxon>
        <taxon>Thermomicrobiales</taxon>
        <taxon>environmental samples</taxon>
    </lineage>
</organism>
<reference evidence="2" key="1">
    <citation type="submission" date="2020-02" db="EMBL/GenBank/DDBJ databases">
        <authorList>
            <person name="Meier V. D."/>
        </authorList>
    </citation>
    <scope>NUCLEOTIDE SEQUENCE</scope>
    <source>
        <strain evidence="2">AVDCRST_MAG59</strain>
    </source>
</reference>
<keyword evidence="1" id="KW-0732">Signal</keyword>
<evidence type="ECO:0000313" key="2">
    <source>
        <dbReference type="EMBL" id="CAA9542830.1"/>
    </source>
</evidence>
<name>A0A6J4U7Y6_9BACT</name>